<dbReference type="OrthoDB" id="956134at2"/>
<dbReference type="Proteomes" id="UP000245647">
    <property type="component" value="Unassembled WGS sequence"/>
</dbReference>
<dbReference type="AlphaFoldDB" id="A0A2U2PAY6"/>
<dbReference type="RefSeq" id="WP_109417980.1">
    <property type="nucleotide sequence ID" value="NZ_QEAS01000024.1"/>
</dbReference>
<keyword evidence="2" id="KW-1185">Reference proteome</keyword>
<name>A0A2U2PAY6_9SPHI</name>
<reference evidence="1 2" key="1">
    <citation type="submission" date="2018-04" db="EMBL/GenBank/DDBJ databases">
        <title>Pedobacter chongqingensis sp. nov., isolated from a rottenly hemp rope.</title>
        <authorList>
            <person name="Cai Y."/>
        </authorList>
    </citation>
    <scope>NUCLEOTIDE SEQUENCE [LARGE SCALE GENOMIC DNA]</scope>
    <source>
        <strain evidence="1 2">FJ4-8</strain>
    </source>
</reference>
<comment type="caution">
    <text evidence="1">The sequence shown here is derived from an EMBL/GenBank/DDBJ whole genome shotgun (WGS) entry which is preliminary data.</text>
</comment>
<sequence>MNIEGFREGNLIKVYPEGHQEGLLAIKEVFGSSFICEMISPRPGYLFRTKHSEMNAIPLTEDWLLYAGYLKEEGDGVWTDDLGTVSFLWSGNKGTFQNHDSQPVGYVHEFQNEYERLTGERIYFAI</sequence>
<gene>
    <name evidence="1" type="ORF">DDR33_22120</name>
</gene>
<organism evidence="1 2">
    <name type="scientific">Pararcticibacter amylolyticus</name>
    <dbReference type="NCBI Taxonomy" id="2173175"/>
    <lineage>
        <taxon>Bacteria</taxon>
        <taxon>Pseudomonadati</taxon>
        <taxon>Bacteroidota</taxon>
        <taxon>Sphingobacteriia</taxon>
        <taxon>Sphingobacteriales</taxon>
        <taxon>Sphingobacteriaceae</taxon>
        <taxon>Pararcticibacter</taxon>
    </lineage>
</organism>
<dbReference type="EMBL" id="QEAS01000024">
    <property type="protein sequence ID" value="PWG78523.1"/>
    <property type="molecule type" value="Genomic_DNA"/>
</dbReference>
<evidence type="ECO:0000313" key="2">
    <source>
        <dbReference type="Proteomes" id="UP000245647"/>
    </source>
</evidence>
<evidence type="ECO:0000313" key="1">
    <source>
        <dbReference type="EMBL" id="PWG78523.1"/>
    </source>
</evidence>
<accession>A0A2U2PAY6</accession>
<protein>
    <submittedName>
        <fullName evidence="1">Uncharacterized protein</fullName>
    </submittedName>
</protein>
<proteinExistence type="predicted"/>